<evidence type="ECO:0000313" key="5">
    <source>
        <dbReference type="Proteomes" id="UP000298246"/>
    </source>
</evidence>
<name>A0A4Y8QAW4_9BACL</name>
<proteinExistence type="predicted"/>
<dbReference type="GO" id="GO:0003700">
    <property type="term" value="F:DNA-binding transcription factor activity"/>
    <property type="evidence" value="ECO:0007669"/>
    <property type="project" value="TreeGrafter"/>
</dbReference>
<dbReference type="Pfam" id="PF17922">
    <property type="entry name" value="TetR_C_17"/>
    <property type="match status" value="1"/>
</dbReference>
<dbReference type="Proteomes" id="UP000298246">
    <property type="component" value="Unassembled WGS sequence"/>
</dbReference>
<dbReference type="PANTHER" id="PTHR30055:SF211">
    <property type="entry name" value="TRANSCRIPTIONAL REGULATOR, TETR FAMILY"/>
    <property type="match status" value="1"/>
</dbReference>
<dbReference type="InterPro" id="IPR036271">
    <property type="entry name" value="Tet_transcr_reg_TetR-rel_C_sf"/>
</dbReference>
<dbReference type="InterPro" id="IPR001647">
    <property type="entry name" value="HTH_TetR"/>
</dbReference>
<dbReference type="SUPFAM" id="SSF48498">
    <property type="entry name" value="Tetracyclin repressor-like, C-terminal domain"/>
    <property type="match status" value="1"/>
</dbReference>
<dbReference type="RefSeq" id="WP_134749953.1">
    <property type="nucleotide sequence ID" value="NZ_MYFO02000007.1"/>
</dbReference>
<dbReference type="Gene3D" id="1.10.357.10">
    <property type="entry name" value="Tetracycline Repressor, domain 2"/>
    <property type="match status" value="1"/>
</dbReference>
<dbReference type="Pfam" id="PF00440">
    <property type="entry name" value="TetR_N"/>
    <property type="match status" value="1"/>
</dbReference>
<accession>A0A4Y8QAW4</accession>
<dbReference type="SUPFAM" id="SSF46689">
    <property type="entry name" value="Homeodomain-like"/>
    <property type="match status" value="1"/>
</dbReference>
<evidence type="ECO:0000256" key="1">
    <source>
        <dbReference type="ARBA" id="ARBA00023125"/>
    </source>
</evidence>
<evidence type="ECO:0000259" key="3">
    <source>
        <dbReference type="PROSITE" id="PS50977"/>
    </source>
</evidence>
<dbReference type="Gene3D" id="1.10.10.60">
    <property type="entry name" value="Homeodomain-like"/>
    <property type="match status" value="1"/>
</dbReference>
<dbReference type="GO" id="GO:0000976">
    <property type="term" value="F:transcription cis-regulatory region binding"/>
    <property type="evidence" value="ECO:0007669"/>
    <property type="project" value="TreeGrafter"/>
</dbReference>
<dbReference type="AlphaFoldDB" id="A0A4Y8QAW4"/>
<dbReference type="PANTHER" id="PTHR30055">
    <property type="entry name" value="HTH-TYPE TRANSCRIPTIONAL REGULATOR RUTR"/>
    <property type="match status" value="1"/>
</dbReference>
<dbReference type="InterPro" id="IPR050109">
    <property type="entry name" value="HTH-type_TetR-like_transc_reg"/>
</dbReference>
<dbReference type="EMBL" id="MYFO01000003">
    <property type="protein sequence ID" value="TFE90990.1"/>
    <property type="molecule type" value="Genomic_DNA"/>
</dbReference>
<reference evidence="4 5" key="1">
    <citation type="submission" date="2017-03" db="EMBL/GenBank/DDBJ databases">
        <title>Isolation of Levoglucosan Utilizing Bacteria.</title>
        <authorList>
            <person name="Arya A.S."/>
        </authorList>
    </citation>
    <scope>NUCLEOTIDE SEQUENCE [LARGE SCALE GENOMIC DNA]</scope>
    <source>
        <strain evidence="4 5">MEC069</strain>
    </source>
</reference>
<feature type="DNA-binding region" description="H-T-H motif" evidence="2">
    <location>
        <begin position="34"/>
        <end position="53"/>
    </location>
</feature>
<dbReference type="OrthoDB" id="9814703at2"/>
<dbReference type="PRINTS" id="PR00455">
    <property type="entry name" value="HTHTETR"/>
</dbReference>
<dbReference type="InterPro" id="IPR009057">
    <property type="entry name" value="Homeodomain-like_sf"/>
</dbReference>
<evidence type="ECO:0000256" key="2">
    <source>
        <dbReference type="PROSITE-ProRule" id="PRU00335"/>
    </source>
</evidence>
<organism evidence="4 5">
    <name type="scientific">Paenibacillus athensensis</name>
    <dbReference type="NCBI Taxonomy" id="1967502"/>
    <lineage>
        <taxon>Bacteria</taxon>
        <taxon>Bacillati</taxon>
        <taxon>Bacillota</taxon>
        <taxon>Bacilli</taxon>
        <taxon>Bacillales</taxon>
        <taxon>Paenibacillaceae</taxon>
        <taxon>Paenibacillus</taxon>
    </lineage>
</organism>
<keyword evidence="1 2" id="KW-0238">DNA-binding</keyword>
<gene>
    <name evidence="4" type="ORF">B5M42_03980</name>
</gene>
<protein>
    <recommendedName>
        <fullName evidence="3">HTH tetR-type domain-containing protein</fullName>
    </recommendedName>
</protein>
<sequence>MSPKVTEEHKEQRRKQILAAAERVFIRTGYEPATLKDIVEEAAMSRGWIYLYFQSKEEIFEALAEQYDREANRALETLLTQPLSVWEMLEAMLTGQKADLAGVDTGLQPVFHEYFLTGWRDAGRRRRLVQRYAQGVARFVRLLEAGAERGEFAPSLPLELIAQIAASHIEGIMTHALALGAQQAAAAEQIDALTAYLKSLLNVQTAEKAE</sequence>
<comment type="caution">
    <text evidence="4">The sequence shown here is derived from an EMBL/GenBank/DDBJ whole genome shotgun (WGS) entry which is preliminary data.</text>
</comment>
<dbReference type="PROSITE" id="PS50977">
    <property type="entry name" value="HTH_TETR_2"/>
    <property type="match status" value="1"/>
</dbReference>
<feature type="domain" description="HTH tetR-type" evidence="3">
    <location>
        <begin position="11"/>
        <end position="71"/>
    </location>
</feature>
<evidence type="ECO:0000313" key="4">
    <source>
        <dbReference type="EMBL" id="TFE90990.1"/>
    </source>
</evidence>
<dbReference type="InterPro" id="IPR041612">
    <property type="entry name" value="YfiR_C"/>
</dbReference>
<keyword evidence="5" id="KW-1185">Reference proteome</keyword>